<feature type="signal peptide" evidence="2">
    <location>
        <begin position="1"/>
        <end position="23"/>
    </location>
</feature>
<evidence type="ECO:0008006" key="5">
    <source>
        <dbReference type="Google" id="ProtNLM"/>
    </source>
</evidence>
<dbReference type="EMBL" id="JAUSVS010000001">
    <property type="protein sequence ID" value="MDQ0462917.1"/>
    <property type="molecule type" value="Genomic_DNA"/>
</dbReference>
<keyword evidence="2" id="KW-0732">Signal</keyword>
<comment type="caution">
    <text evidence="3">The sequence shown here is derived from an EMBL/GenBank/DDBJ whole genome shotgun (WGS) entry which is preliminary data.</text>
</comment>
<protein>
    <recommendedName>
        <fullName evidence="5">Secreted protein</fullName>
    </recommendedName>
</protein>
<feature type="region of interest" description="Disordered" evidence="1">
    <location>
        <begin position="78"/>
        <end position="115"/>
    </location>
</feature>
<evidence type="ECO:0000256" key="1">
    <source>
        <dbReference type="SAM" id="MobiDB-lite"/>
    </source>
</evidence>
<gene>
    <name evidence="3" type="ORF">QO010_000665</name>
</gene>
<feature type="chain" id="PRO_5045449483" description="Secreted protein" evidence="2">
    <location>
        <begin position="24"/>
        <end position="123"/>
    </location>
</feature>
<name>A0ABU0IPM5_9CAUL</name>
<feature type="compositionally biased region" description="Polar residues" evidence="1">
    <location>
        <begin position="89"/>
        <end position="103"/>
    </location>
</feature>
<sequence length="123" mass="12152">MRLLAKVAACSLMLAALAGPAMAADAMASAYGNTVSVTYPDGTTVKLFIEADGTYTSTGGPSGDTMGAWAIKGGQTCFTQTSPEPPAGTSPSCSPTVTKNVGDTWTAPGQGGATATITITAGR</sequence>
<reference evidence="3 4" key="1">
    <citation type="submission" date="2023-07" db="EMBL/GenBank/DDBJ databases">
        <title>Genomic Encyclopedia of Type Strains, Phase IV (KMG-IV): sequencing the most valuable type-strain genomes for metagenomic binning, comparative biology and taxonomic classification.</title>
        <authorList>
            <person name="Goeker M."/>
        </authorList>
    </citation>
    <scope>NUCLEOTIDE SEQUENCE [LARGE SCALE GENOMIC DNA]</scope>
    <source>
        <strain evidence="3 4">DSM 18695</strain>
    </source>
</reference>
<evidence type="ECO:0000256" key="2">
    <source>
        <dbReference type="SAM" id="SignalP"/>
    </source>
</evidence>
<keyword evidence="4" id="KW-1185">Reference proteome</keyword>
<accession>A0ABU0IPM5</accession>
<feature type="compositionally biased region" description="Low complexity" evidence="1">
    <location>
        <begin position="104"/>
        <end position="115"/>
    </location>
</feature>
<evidence type="ECO:0000313" key="4">
    <source>
        <dbReference type="Proteomes" id="UP001228905"/>
    </source>
</evidence>
<evidence type="ECO:0000313" key="3">
    <source>
        <dbReference type="EMBL" id="MDQ0462917.1"/>
    </source>
</evidence>
<proteinExistence type="predicted"/>
<organism evidence="3 4">
    <name type="scientific">Caulobacter ginsengisoli</name>
    <dbReference type="NCBI Taxonomy" id="400775"/>
    <lineage>
        <taxon>Bacteria</taxon>
        <taxon>Pseudomonadati</taxon>
        <taxon>Pseudomonadota</taxon>
        <taxon>Alphaproteobacteria</taxon>
        <taxon>Caulobacterales</taxon>
        <taxon>Caulobacteraceae</taxon>
        <taxon>Caulobacter</taxon>
    </lineage>
</organism>
<dbReference type="RefSeq" id="WP_307345937.1">
    <property type="nucleotide sequence ID" value="NZ_JAUSVS010000001.1"/>
</dbReference>
<dbReference type="Proteomes" id="UP001228905">
    <property type="component" value="Unassembled WGS sequence"/>
</dbReference>